<dbReference type="Pfam" id="PF05521">
    <property type="entry name" value="Phage_HCP"/>
    <property type="match status" value="1"/>
</dbReference>
<dbReference type="AlphaFoldDB" id="A0A4V6F1Y4"/>
<evidence type="ECO:0000313" key="1">
    <source>
        <dbReference type="EMBL" id="TKZ20881.1"/>
    </source>
</evidence>
<organism evidence="1 2">
    <name type="scientific">Shimia litoralis</name>
    <dbReference type="NCBI Taxonomy" id="420403"/>
    <lineage>
        <taxon>Bacteria</taxon>
        <taxon>Pseudomonadati</taxon>
        <taxon>Pseudomonadota</taxon>
        <taxon>Alphaproteobacteria</taxon>
        <taxon>Rhodobacterales</taxon>
        <taxon>Roseobacteraceae</taxon>
    </lineage>
</organism>
<keyword evidence="2" id="KW-1185">Reference proteome</keyword>
<protein>
    <submittedName>
        <fullName evidence="1">Head-tail adaptor protein</fullName>
    </submittedName>
</protein>
<dbReference type="OrthoDB" id="7570189at2"/>
<reference evidence="1 2" key="1">
    <citation type="submission" date="2019-04" db="EMBL/GenBank/DDBJ databases">
        <title>Genome sequence of Pelagicola litoralis CL-ES2.</title>
        <authorList>
            <person name="Cao J."/>
        </authorList>
    </citation>
    <scope>NUCLEOTIDE SEQUENCE [LARGE SCALE GENOMIC DNA]</scope>
    <source>
        <strain evidence="1 2">CL-ES2</strain>
    </source>
</reference>
<name>A0A4V6F1Y4_9RHOB</name>
<dbReference type="InterPro" id="IPR038666">
    <property type="entry name" value="SSP1_head-tail_sf"/>
</dbReference>
<dbReference type="Proteomes" id="UP000306575">
    <property type="component" value="Unassembled WGS sequence"/>
</dbReference>
<proteinExistence type="predicted"/>
<comment type="caution">
    <text evidence="1">The sequence shown here is derived from an EMBL/GenBank/DDBJ whole genome shotgun (WGS) entry which is preliminary data.</text>
</comment>
<gene>
    <name evidence="1" type="ORF">FAP39_08675</name>
</gene>
<accession>A0A4V6F1Y4</accession>
<dbReference type="InterPro" id="IPR008767">
    <property type="entry name" value="Phage_SPP1_head-tail_adaptor"/>
</dbReference>
<dbReference type="Gene3D" id="2.40.10.270">
    <property type="entry name" value="Bacteriophage SPP1 head-tail adaptor protein"/>
    <property type="match status" value="1"/>
</dbReference>
<dbReference type="RefSeq" id="WP_138016008.1">
    <property type="nucleotide sequence ID" value="NZ_SULI01000008.1"/>
</dbReference>
<sequence length="112" mass="12371">MKRVHLSRKLVLEAPERMPDSAGGFVQSWEPQGVVWAQMSARTGRTRDGGDVSLASVGYRIVVRGAARGTPSRPEPGMRFREGLRVFSIQAVAEHEPSGRYLTCFAREEVSV</sequence>
<dbReference type="EMBL" id="SULI01000008">
    <property type="protein sequence ID" value="TKZ20881.1"/>
    <property type="molecule type" value="Genomic_DNA"/>
</dbReference>
<evidence type="ECO:0000313" key="2">
    <source>
        <dbReference type="Proteomes" id="UP000306575"/>
    </source>
</evidence>